<evidence type="ECO:0000313" key="1">
    <source>
        <dbReference type="EMBL" id="RFC62735.1"/>
    </source>
</evidence>
<dbReference type="OrthoDB" id="7909136at2"/>
<sequence length="133" mass="14928">MVQPDLRALRDDGTEHILVLDNDQNPPFPPNENRDESSALRILRRSDVEGDRLENARELLRYARWRVPLSERIRLLAALDAEGSLSLAECLSLGRPGFDAIAMVAALALHRFVVIDLDSGRIGPETRVTLYRG</sequence>
<dbReference type="AlphaFoldDB" id="A0A371X0L2"/>
<dbReference type="EMBL" id="QURL01000005">
    <property type="protein sequence ID" value="RFC62735.1"/>
    <property type="molecule type" value="Genomic_DNA"/>
</dbReference>
<gene>
    <name evidence="1" type="ORF">DYI37_12220</name>
</gene>
<protein>
    <submittedName>
        <fullName evidence="1">Uncharacterized protein</fullName>
    </submittedName>
</protein>
<reference evidence="1 2" key="1">
    <citation type="submission" date="2018-08" db="EMBL/GenBank/DDBJ databases">
        <title>Fulvimarina sp. 85, whole genome shotgun sequence.</title>
        <authorList>
            <person name="Tuo L."/>
        </authorList>
    </citation>
    <scope>NUCLEOTIDE SEQUENCE [LARGE SCALE GENOMIC DNA]</scope>
    <source>
        <strain evidence="1 2">85</strain>
    </source>
</reference>
<dbReference type="Proteomes" id="UP000264310">
    <property type="component" value="Unassembled WGS sequence"/>
</dbReference>
<dbReference type="RefSeq" id="WP_116683550.1">
    <property type="nucleotide sequence ID" value="NZ_QURL01000005.1"/>
</dbReference>
<accession>A0A371X0L2</accession>
<comment type="caution">
    <text evidence="1">The sequence shown here is derived from an EMBL/GenBank/DDBJ whole genome shotgun (WGS) entry which is preliminary data.</text>
</comment>
<proteinExistence type="predicted"/>
<organism evidence="1 2">
    <name type="scientific">Fulvimarina endophytica</name>
    <dbReference type="NCBI Taxonomy" id="2293836"/>
    <lineage>
        <taxon>Bacteria</taxon>
        <taxon>Pseudomonadati</taxon>
        <taxon>Pseudomonadota</taxon>
        <taxon>Alphaproteobacteria</taxon>
        <taxon>Hyphomicrobiales</taxon>
        <taxon>Aurantimonadaceae</taxon>
        <taxon>Fulvimarina</taxon>
    </lineage>
</organism>
<keyword evidence="2" id="KW-1185">Reference proteome</keyword>
<name>A0A371X0L2_9HYPH</name>
<evidence type="ECO:0000313" key="2">
    <source>
        <dbReference type="Proteomes" id="UP000264310"/>
    </source>
</evidence>